<keyword evidence="5 7" id="KW-0472">Membrane</keyword>
<dbReference type="InterPro" id="IPR029787">
    <property type="entry name" value="Nucleotide_cyclase"/>
</dbReference>
<dbReference type="InterPro" id="IPR001054">
    <property type="entry name" value="A/G_cyclase"/>
</dbReference>
<dbReference type="VEuPathDB" id="TrichDB:TVAGG3_0708120"/>
<dbReference type="Gene3D" id="3.30.70.1230">
    <property type="entry name" value="Nucleotide cyclase"/>
    <property type="match status" value="1"/>
</dbReference>
<dbReference type="SUPFAM" id="SSF55073">
    <property type="entry name" value="Nucleotide cyclase"/>
    <property type="match status" value="1"/>
</dbReference>
<dbReference type="GO" id="GO:0006182">
    <property type="term" value="P:cGMP biosynthetic process"/>
    <property type="evidence" value="ECO:0000318"/>
    <property type="project" value="GO_Central"/>
</dbReference>
<feature type="transmembrane region" description="Helical" evidence="7">
    <location>
        <begin position="773"/>
        <end position="793"/>
    </location>
</feature>
<organism evidence="9 10">
    <name type="scientific">Trichomonas vaginalis (strain ATCC PRA-98 / G3)</name>
    <dbReference type="NCBI Taxonomy" id="412133"/>
    <lineage>
        <taxon>Eukaryota</taxon>
        <taxon>Metamonada</taxon>
        <taxon>Parabasalia</taxon>
        <taxon>Trichomonadida</taxon>
        <taxon>Trichomonadidae</taxon>
        <taxon>Trichomonas</taxon>
    </lineage>
</organism>
<keyword evidence="2 7" id="KW-0812">Transmembrane</keyword>
<feature type="transmembrane region" description="Helical" evidence="7">
    <location>
        <begin position="559"/>
        <end position="577"/>
    </location>
</feature>
<feature type="transmembrane region" description="Helical" evidence="7">
    <location>
        <begin position="245"/>
        <end position="266"/>
    </location>
</feature>
<dbReference type="VEuPathDB" id="TrichDB:TVAG_036810"/>
<evidence type="ECO:0000256" key="5">
    <source>
        <dbReference type="ARBA" id="ARBA00023136"/>
    </source>
</evidence>
<dbReference type="Proteomes" id="UP000001542">
    <property type="component" value="Unassembled WGS sequence"/>
</dbReference>
<dbReference type="STRING" id="5722.A2FXK2"/>
<dbReference type="InParanoid" id="A2FXK2"/>
<dbReference type="SMART" id="SM00044">
    <property type="entry name" value="CYCc"/>
    <property type="match status" value="1"/>
</dbReference>
<proteinExistence type="predicted"/>
<keyword evidence="4 7" id="KW-1133">Transmembrane helix</keyword>
<dbReference type="eggNOG" id="KOG4171">
    <property type="taxonomic scope" value="Eukaryota"/>
</dbReference>
<dbReference type="PROSITE" id="PS50125">
    <property type="entry name" value="GUANYLATE_CYCLASE_2"/>
    <property type="match status" value="1"/>
</dbReference>
<dbReference type="GO" id="GO:0001653">
    <property type="term" value="F:peptide receptor activity"/>
    <property type="evidence" value="ECO:0000318"/>
    <property type="project" value="GO_Central"/>
</dbReference>
<evidence type="ECO:0000256" key="4">
    <source>
        <dbReference type="ARBA" id="ARBA00022989"/>
    </source>
</evidence>
<dbReference type="GO" id="GO:0005886">
    <property type="term" value="C:plasma membrane"/>
    <property type="evidence" value="ECO:0000318"/>
    <property type="project" value="GO_Central"/>
</dbReference>
<dbReference type="PANTHER" id="PTHR11920:SF335">
    <property type="entry name" value="GUANYLATE CYCLASE"/>
    <property type="match status" value="1"/>
</dbReference>
<dbReference type="GO" id="GO:0035556">
    <property type="term" value="P:intracellular signal transduction"/>
    <property type="evidence" value="ECO:0007669"/>
    <property type="project" value="InterPro"/>
</dbReference>
<feature type="transmembrane region" description="Helical" evidence="7">
    <location>
        <begin position="597"/>
        <end position="614"/>
    </location>
</feature>
<dbReference type="KEGG" id="tva:4748053"/>
<dbReference type="GO" id="GO:0007168">
    <property type="term" value="P:receptor guanylyl cyclase signaling pathway"/>
    <property type="evidence" value="ECO:0000318"/>
    <property type="project" value="GO_Central"/>
</dbReference>
<feature type="domain" description="Guanylate cyclase" evidence="8">
    <location>
        <begin position="979"/>
        <end position="1111"/>
    </location>
</feature>
<dbReference type="OrthoDB" id="6127067at2759"/>
<dbReference type="GO" id="GO:0004383">
    <property type="term" value="F:guanylate cyclase activity"/>
    <property type="evidence" value="ECO:0000318"/>
    <property type="project" value="GO_Central"/>
</dbReference>
<dbReference type="PANTHER" id="PTHR11920">
    <property type="entry name" value="GUANYLYL CYCLASE"/>
    <property type="match status" value="1"/>
</dbReference>
<dbReference type="CDD" id="cd07302">
    <property type="entry name" value="CHD"/>
    <property type="match status" value="1"/>
</dbReference>
<evidence type="ECO:0000256" key="1">
    <source>
        <dbReference type="ARBA" id="ARBA00004370"/>
    </source>
</evidence>
<feature type="transmembrane region" description="Helical" evidence="7">
    <location>
        <begin position="461"/>
        <end position="483"/>
    </location>
</feature>
<reference evidence="9" key="1">
    <citation type="submission" date="2006-10" db="EMBL/GenBank/DDBJ databases">
        <authorList>
            <person name="Amadeo P."/>
            <person name="Zhao Q."/>
            <person name="Wortman J."/>
            <person name="Fraser-Liggett C."/>
            <person name="Carlton J."/>
        </authorList>
    </citation>
    <scope>NUCLEOTIDE SEQUENCE</scope>
    <source>
        <strain evidence="9">G3</strain>
    </source>
</reference>
<gene>
    <name evidence="9" type="ORF">TVAG_036810</name>
</gene>
<sequence>MAVNYWRESLGIWEVYAKFAAVYPENTSNLIFILQNVQMLKDRSPVANIVCTSIKSIINTRETRFTPQIKNKISKMTKEFTKTKNRLRNIWDLILQGATNDLGSSIKLAYESVKDSESDINYLMTLFPNNKFVARQHAKFLYEIKCDVLEYKKKMEDVSKLSRGLRIQKDVVHELGMQAIPTIPESSTESQDTSVKSLVNVETESLNIDENSIEDDVSIDAHNSISKQIENHVIPSIHLMYCTTIVAYIFLILIPFIVLNVLFNFFSNELRKPIEYMQGIAFVRNLVNMMPAFVGKHLLQYMPDPTDPTGTKMILDGVKFMKRFPFNAYGGEKTTREIVSYLAMSVASANEMISPLRHFKYENKIISSVRDQLFSTTSKYYYYVNTSYFTETDTSSVQISFMLSANILKLVAVPVVTAELAKGPDSITSRNNNNLITASMNTALTLMVDYIKEQYYIHQKIIKFTFIALLAVNVIAYAIIFLVQIKKLKRNKKEIISVMTELPKTVISNISQSFSTVKGDKSTSESSSKRDAELTRQEESIIKLFSSISDGVGSSIERFNFIMIFLIVITSCLGYYLCMECFTKASDNIFYNCHHINYLYGSITFLFSIFARIWKIVLENAHPTFQGTCINVTDEVSNIERIIPLQSEYFLKIRFGGSDKNEVPFDGTAETVKEASILLSCENPLIPPTDIPESVHCFTAPQQLYYTIAYLKRLVSAMKENPPRYPKPRGDGVNQGWQVGPIELYEAFFYPAGIKLVPSLVDSISRQKKQLQINSIAFILVTFGLSLFILYSAKNEDIMMNFALKQVLRCPTTVIMQNSKIIDLLSGNYSKFDEEETNINFSNEIFNKLNDVVIVCQEETGKIVTVNSRFKEIFGDIDVKTIKDLFTSERFESKSLNKVFSQQTELVYKNIYFEFTNTLSSGNRIYFGTDITKNVMHEKLITEEKTKSDAMLASILPPMLVSRVQAGEKNISFSVQSATVLFLDVVEFTPWCGSHDAHYVMRMLNIMFKEYDAITNSHKTMTKIKCIGDCYMAAGGIFDEVNQPAVHAKEVVDFGCQVIKKLLEIDERENESLRIRVGVNTGGPIVAGVIGTEKPTFEILGPAINIAHEMEHHGVPMKVHISRPVYELIYGQQFDIKERGEIDVKGGKMFTYLVEP</sequence>
<dbReference type="GO" id="GO:0000166">
    <property type="term" value="F:nucleotide binding"/>
    <property type="evidence" value="ECO:0007669"/>
    <property type="project" value="UniProtKB-KW"/>
</dbReference>
<keyword evidence="10" id="KW-1185">Reference proteome</keyword>
<evidence type="ECO:0000256" key="2">
    <source>
        <dbReference type="ARBA" id="ARBA00022692"/>
    </source>
</evidence>
<dbReference type="EMBL" id="DS114114">
    <property type="protein sequence ID" value="EAX90369.1"/>
    <property type="molecule type" value="Genomic_DNA"/>
</dbReference>
<evidence type="ECO:0000259" key="8">
    <source>
        <dbReference type="PROSITE" id="PS50125"/>
    </source>
</evidence>
<dbReference type="InterPro" id="IPR050401">
    <property type="entry name" value="Cyclic_nucleotide_synthase"/>
</dbReference>
<evidence type="ECO:0000256" key="3">
    <source>
        <dbReference type="ARBA" id="ARBA00022741"/>
    </source>
</evidence>
<evidence type="ECO:0000256" key="7">
    <source>
        <dbReference type="SAM" id="Phobius"/>
    </source>
</evidence>
<dbReference type="AlphaFoldDB" id="A2FXK2"/>
<evidence type="ECO:0000313" key="9">
    <source>
        <dbReference type="EMBL" id="EAX90369.1"/>
    </source>
</evidence>
<comment type="subcellular location">
    <subcellularLocation>
        <location evidence="1">Membrane</location>
    </subcellularLocation>
</comment>
<reference evidence="9" key="2">
    <citation type="journal article" date="2007" name="Science">
        <title>Draft genome sequence of the sexually transmitted pathogen Trichomonas vaginalis.</title>
        <authorList>
            <person name="Carlton J.M."/>
            <person name="Hirt R.P."/>
            <person name="Silva J.C."/>
            <person name="Delcher A.L."/>
            <person name="Schatz M."/>
            <person name="Zhao Q."/>
            <person name="Wortman J.R."/>
            <person name="Bidwell S.L."/>
            <person name="Alsmark U.C.M."/>
            <person name="Besteiro S."/>
            <person name="Sicheritz-Ponten T."/>
            <person name="Noel C.J."/>
            <person name="Dacks J.B."/>
            <person name="Foster P.G."/>
            <person name="Simillion C."/>
            <person name="Van de Peer Y."/>
            <person name="Miranda-Saavedra D."/>
            <person name="Barton G.J."/>
            <person name="Westrop G.D."/>
            <person name="Mueller S."/>
            <person name="Dessi D."/>
            <person name="Fiori P.L."/>
            <person name="Ren Q."/>
            <person name="Paulsen I."/>
            <person name="Zhang H."/>
            <person name="Bastida-Corcuera F.D."/>
            <person name="Simoes-Barbosa A."/>
            <person name="Brown M.T."/>
            <person name="Hayes R.D."/>
            <person name="Mukherjee M."/>
            <person name="Okumura C.Y."/>
            <person name="Schneider R."/>
            <person name="Smith A.J."/>
            <person name="Vanacova S."/>
            <person name="Villalvazo M."/>
            <person name="Haas B.J."/>
            <person name="Pertea M."/>
            <person name="Feldblyum T.V."/>
            <person name="Utterback T.R."/>
            <person name="Shu C.L."/>
            <person name="Osoegawa K."/>
            <person name="de Jong P.J."/>
            <person name="Hrdy I."/>
            <person name="Horvathova L."/>
            <person name="Zubacova Z."/>
            <person name="Dolezal P."/>
            <person name="Malik S.B."/>
            <person name="Logsdon J.M. Jr."/>
            <person name="Henze K."/>
            <person name="Gupta A."/>
            <person name="Wang C.C."/>
            <person name="Dunne R.L."/>
            <person name="Upcroft J.A."/>
            <person name="Upcroft P."/>
            <person name="White O."/>
            <person name="Salzberg S.L."/>
            <person name="Tang P."/>
            <person name="Chiu C.-H."/>
            <person name="Lee Y.-S."/>
            <person name="Embley T.M."/>
            <person name="Coombs G.H."/>
            <person name="Mottram J.C."/>
            <person name="Tachezy J."/>
            <person name="Fraser-Liggett C.M."/>
            <person name="Johnson P.J."/>
        </authorList>
    </citation>
    <scope>NUCLEOTIDE SEQUENCE [LARGE SCALE GENOMIC DNA]</scope>
    <source>
        <strain evidence="9">G3</strain>
    </source>
</reference>
<dbReference type="SMR" id="A2FXK2"/>
<keyword evidence="6" id="KW-0456">Lyase</keyword>
<dbReference type="Pfam" id="PF00211">
    <property type="entry name" value="Guanylate_cyc"/>
    <property type="match status" value="1"/>
</dbReference>
<keyword evidence="3" id="KW-0547">Nucleotide-binding</keyword>
<dbReference type="RefSeq" id="XP_001303299.1">
    <property type="nucleotide sequence ID" value="XM_001303298.1"/>
</dbReference>
<evidence type="ECO:0000256" key="6">
    <source>
        <dbReference type="ARBA" id="ARBA00023239"/>
    </source>
</evidence>
<protein>
    <submittedName>
        <fullName evidence="9">Adenylate and Guanylate cyclase catalytic domain containing protein</fullName>
    </submittedName>
</protein>
<accession>A2FXK2</accession>
<name>A2FXK2_TRIV3</name>
<evidence type="ECO:0000313" key="10">
    <source>
        <dbReference type="Proteomes" id="UP000001542"/>
    </source>
</evidence>